<dbReference type="InterPro" id="IPR019734">
    <property type="entry name" value="TPR_rpt"/>
</dbReference>
<dbReference type="Pfam" id="PF13181">
    <property type="entry name" value="TPR_8"/>
    <property type="match status" value="2"/>
</dbReference>
<evidence type="ECO:0000313" key="3">
    <source>
        <dbReference type="EMBL" id="GLC30558.1"/>
    </source>
</evidence>
<dbReference type="Gene3D" id="1.10.260.40">
    <property type="entry name" value="lambda repressor-like DNA-binding domains"/>
    <property type="match status" value="1"/>
</dbReference>
<gene>
    <name evidence="3" type="ORF">bsdE14_19680</name>
</gene>
<protein>
    <submittedName>
        <fullName evidence="3">Transcriptional regulator</fullName>
    </submittedName>
</protein>
<dbReference type="PANTHER" id="PTHR46558">
    <property type="entry name" value="TRACRIPTIONAL REGULATORY PROTEIN-RELATED-RELATED"/>
    <property type="match status" value="1"/>
</dbReference>
<dbReference type="CDD" id="cd00093">
    <property type="entry name" value="HTH_XRE"/>
    <property type="match status" value="1"/>
</dbReference>
<name>A0ABQ5N5P6_9CLOT</name>
<comment type="caution">
    <text evidence="3">The sequence shown here is derived from an EMBL/GenBank/DDBJ whole genome shotgun (WGS) entry which is preliminary data.</text>
</comment>
<keyword evidence="4" id="KW-1185">Reference proteome</keyword>
<dbReference type="Proteomes" id="UP001208567">
    <property type="component" value="Unassembled WGS sequence"/>
</dbReference>
<dbReference type="PANTHER" id="PTHR46558:SF11">
    <property type="entry name" value="HTH-TYPE TRANSCRIPTIONAL REGULATOR XRE"/>
    <property type="match status" value="1"/>
</dbReference>
<accession>A0ABQ5N5P6</accession>
<reference evidence="3 4" key="1">
    <citation type="journal article" date="2024" name="Int. J. Syst. Evol. Microbiol.">
        <title>Clostridium omnivorum sp. nov., isolated from anoxic soil under the treatment of reductive soil disinfestation.</title>
        <authorList>
            <person name="Ueki A."/>
            <person name="Tonouchi A."/>
            <person name="Kaku N."/>
            <person name="Honma S."/>
            <person name="Ueki K."/>
        </authorList>
    </citation>
    <scope>NUCLEOTIDE SEQUENCE [LARGE SCALE GENOMIC DNA]</scope>
    <source>
        <strain evidence="3 4">E14</strain>
    </source>
</reference>
<proteinExistence type="predicted"/>
<sequence length="357" mass="40948">MSDISIGTNILHLRKEKALTQEQLASMIGVSAGAVSKWETGNSKPDIDLLAPLARALNTSLNELLSFKEELEEEEIKKIKKELADIFLHQGFSEGEKMCKEYLSKYPNSAGLKLNIAGLIQMYSMLLGDKFKELIIIKQKYALALLYGVVDSKESKYLNTALFLIANIQISLEDYEESERCLKELMNSFIDPMVIYASLLERQGKNNQVESLCKRMLLSYMEQSRAMMCILSRTYKNNNNFEKAVLYLEAVSKIESIFKTGLSSGAYNLCRLYIEKGEMDKAAKYFKNYVEDLISIEYDYNNNPYFENLKLEIESEGQKIIRKKLYETLIEEEDTKVLSKLPEYNEAIDKLKAAMEE</sequence>
<dbReference type="RefSeq" id="WP_264849825.1">
    <property type="nucleotide sequence ID" value="NZ_BRXR01000001.1"/>
</dbReference>
<evidence type="ECO:0000259" key="2">
    <source>
        <dbReference type="PROSITE" id="PS50943"/>
    </source>
</evidence>
<evidence type="ECO:0000313" key="4">
    <source>
        <dbReference type="Proteomes" id="UP001208567"/>
    </source>
</evidence>
<dbReference type="SUPFAM" id="SSF47413">
    <property type="entry name" value="lambda repressor-like DNA-binding domains"/>
    <property type="match status" value="1"/>
</dbReference>
<dbReference type="InterPro" id="IPR011990">
    <property type="entry name" value="TPR-like_helical_dom_sf"/>
</dbReference>
<dbReference type="Gene3D" id="1.25.40.10">
    <property type="entry name" value="Tetratricopeptide repeat domain"/>
    <property type="match status" value="1"/>
</dbReference>
<dbReference type="InterPro" id="IPR001387">
    <property type="entry name" value="Cro/C1-type_HTH"/>
</dbReference>
<evidence type="ECO:0000256" key="1">
    <source>
        <dbReference type="ARBA" id="ARBA00023125"/>
    </source>
</evidence>
<keyword evidence="1" id="KW-0238">DNA-binding</keyword>
<dbReference type="EMBL" id="BRXR01000001">
    <property type="protein sequence ID" value="GLC30558.1"/>
    <property type="molecule type" value="Genomic_DNA"/>
</dbReference>
<dbReference type="SMART" id="SM00530">
    <property type="entry name" value="HTH_XRE"/>
    <property type="match status" value="1"/>
</dbReference>
<organism evidence="3 4">
    <name type="scientific">Clostridium omnivorum</name>
    <dbReference type="NCBI Taxonomy" id="1604902"/>
    <lineage>
        <taxon>Bacteria</taxon>
        <taxon>Bacillati</taxon>
        <taxon>Bacillota</taxon>
        <taxon>Clostridia</taxon>
        <taxon>Eubacteriales</taxon>
        <taxon>Clostridiaceae</taxon>
        <taxon>Clostridium</taxon>
    </lineage>
</organism>
<dbReference type="PROSITE" id="PS50943">
    <property type="entry name" value="HTH_CROC1"/>
    <property type="match status" value="1"/>
</dbReference>
<feature type="domain" description="HTH cro/C1-type" evidence="2">
    <location>
        <begin position="10"/>
        <end position="64"/>
    </location>
</feature>
<dbReference type="InterPro" id="IPR010982">
    <property type="entry name" value="Lambda_DNA-bd_dom_sf"/>
</dbReference>
<dbReference type="SUPFAM" id="SSF48452">
    <property type="entry name" value="TPR-like"/>
    <property type="match status" value="1"/>
</dbReference>
<dbReference type="Pfam" id="PF01381">
    <property type="entry name" value="HTH_3"/>
    <property type="match status" value="1"/>
</dbReference>